<evidence type="ECO:0000256" key="4">
    <source>
        <dbReference type="ARBA" id="ARBA00023033"/>
    </source>
</evidence>
<gene>
    <name evidence="6" type="ORF">GCM10009559_73680</name>
</gene>
<evidence type="ECO:0000313" key="7">
    <source>
        <dbReference type="Proteomes" id="UP001499967"/>
    </source>
</evidence>
<dbReference type="PANTHER" id="PTHR42847">
    <property type="entry name" value="ALKANESULFONATE MONOOXYGENASE"/>
    <property type="match status" value="1"/>
</dbReference>
<evidence type="ECO:0000313" key="6">
    <source>
        <dbReference type="EMBL" id="GAA0905546.1"/>
    </source>
</evidence>
<feature type="domain" description="Luciferase-like" evidence="5">
    <location>
        <begin position="15"/>
        <end position="237"/>
    </location>
</feature>
<keyword evidence="7" id="KW-1185">Reference proteome</keyword>
<dbReference type="Pfam" id="PF00296">
    <property type="entry name" value="Bac_luciferase"/>
    <property type="match status" value="1"/>
</dbReference>
<organism evidence="6 7">
    <name type="scientific">Pseudonocardia zijingensis</name>
    <dbReference type="NCBI Taxonomy" id="153376"/>
    <lineage>
        <taxon>Bacteria</taxon>
        <taxon>Bacillati</taxon>
        <taxon>Actinomycetota</taxon>
        <taxon>Actinomycetes</taxon>
        <taxon>Pseudonocardiales</taxon>
        <taxon>Pseudonocardiaceae</taxon>
        <taxon>Pseudonocardia</taxon>
    </lineage>
</organism>
<dbReference type="PANTHER" id="PTHR42847:SF4">
    <property type="entry name" value="ALKANESULFONATE MONOOXYGENASE-RELATED"/>
    <property type="match status" value="1"/>
</dbReference>
<dbReference type="InterPro" id="IPR011251">
    <property type="entry name" value="Luciferase-like_dom"/>
</dbReference>
<keyword evidence="3" id="KW-0560">Oxidoreductase</keyword>
<name>A0ABN1NFP3_9PSEU</name>
<protein>
    <submittedName>
        <fullName evidence="6">LLM class F420-dependent oxidoreductase</fullName>
    </submittedName>
</protein>
<dbReference type="SUPFAM" id="SSF51679">
    <property type="entry name" value="Bacterial luciferase-like"/>
    <property type="match status" value="1"/>
</dbReference>
<evidence type="ECO:0000256" key="3">
    <source>
        <dbReference type="ARBA" id="ARBA00023002"/>
    </source>
</evidence>
<keyword evidence="4" id="KW-0503">Monooxygenase</keyword>
<comment type="caution">
    <text evidence="6">The sequence shown here is derived from an EMBL/GenBank/DDBJ whole genome shotgun (WGS) entry which is preliminary data.</text>
</comment>
<dbReference type="InterPro" id="IPR036661">
    <property type="entry name" value="Luciferase-like_sf"/>
</dbReference>
<dbReference type="InterPro" id="IPR050172">
    <property type="entry name" value="SsuD_RutA_monooxygenase"/>
</dbReference>
<proteinExistence type="predicted"/>
<keyword evidence="2" id="KW-0288">FMN</keyword>
<dbReference type="NCBIfam" id="TIGR03619">
    <property type="entry name" value="F420_Rv2161c"/>
    <property type="match status" value="1"/>
</dbReference>
<sequence length="310" mass="33177">MCRVRIGIGAPVSGSWATPENLGRLAREAEELGYASLWTLQRLLVGADQDLPPVYRSVLDPLVTLAFAAARTSRIRLGVAVVNLPFVPPALLAKQAATLDVLSGGRLDLGLGTGWSPVEFTAAGVSRARRGPRAEEYLRVLHTLWADEVSAFDGEFYTVAPSRMLPKPVQRPGPPVLLGGGVPAALRRAGRMAQGWVSSSGADLTRIADSIALVREGAQEAGRDPDAVRVVVRGVVRWGGPTDRLLSGPAEKIREDVAWLAEQGVTEVFHDLNFDRTIGSPEADPATGMERALEVLHALRPVKEDRPGTP</sequence>
<evidence type="ECO:0000259" key="5">
    <source>
        <dbReference type="Pfam" id="PF00296"/>
    </source>
</evidence>
<keyword evidence="1" id="KW-0285">Flavoprotein</keyword>
<dbReference type="Proteomes" id="UP001499967">
    <property type="component" value="Unassembled WGS sequence"/>
</dbReference>
<reference evidence="6 7" key="1">
    <citation type="journal article" date="2019" name="Int. J. Syst. Evol. Microbiol.">
        <title>The Global Catalogue of Microorganisms (GCM) 10K type strain sequencing project: providing services to taxonomists for standard genome sequencing and annotation.</title>
        <authorList>
            <consortium name="The Broad Institute Genomics Platform"/>
            <consortium name="The Broad Institute Genome Sequencing Center for Infectious Disease"/>
            <person name="Wu L."/>
            <person name="Ma J."/>
        </authorList>
    </citation>
    <scope>NUCLEOTIDE SEQUENCE [LARGE SCALE GENOMIC DNA]</scope>
    <source>
        <strain evidence="6 7">JCM 11117</strain>
    </source>
</reference>
<accession>A0ABN1NFP3</accession>
<evidence type="ECO:0000256" key="1">
    <source>
        <dbReference type="ARBA" id="ARBA00022630"/>
    </source>
</evidence>
<dbReference type="EMBL" id="BAAAHP010000280">
    <property type="protein sequence ID" value="GAA0905546.1"/>
    <property type="molecule type" value="Genomic_DNA"/>
</dbReference>
<evidence type="ECO:0000256" key="2">
    <source>
        <dbReference type="ARBA" id="ARBA00022643"/>
    </source>
</evidence>
<dbReference type="InterPro" id="IPR019921">
    <property type="entry name" value="Lucif-like_OxRdtase_Rv2161c"/>
</dbReference>
<dbReference type="Gene3D" id="3.20.20.30">
    <property type="entry name" value="Luciferase-like domain"/>
    <property type="match status" value="1"/>
</dbReference>